<dbReference type="GO" id="GO:0008146">
    <property type="term" value="F:sulfotransferase activity"/>
    <property type="evidence" value="ECO:0007669"/>
    <property type="project" value="InterPro"/>
</dbReference>
<dbReference type="InterPro" id="IPR027417">
    <property type="entry name" value="P-loop_NTPase"/>
</dbReference>
<dbReference type="InterPro" id="IPR000863">
    <property type="entry name" value="Sulfotransferase_dom"/>
</dbReference>
<comment type="caution">
    <text evidence="4">The sequence shown here is derived from an EMBL/GenBank/DDBJ whole genome shotgun (WGS) entry which is preliminary data.</text>
</comment>
<name>A0A0F9AV58_9ZZZZ</name>
<accession>A0A0F9AV58</accession>
<feature type="domain" description="Sulfotransferase" evidence="3">
    <location>
        <begin position="14"/>
        <end position="128"/>
    </location>
</feature>
<proteinExistence type="predicted"/>
<gene>
    <name evidence="4" type="ORF">LCGC14_2527030</name>
</gene>
<keyword evidence="2" id="KW-0325">Glycoprotein</keyword>
<dbReference type="PANTHER" id="PTHR10605">
    <property type="entry name" value="HEPARAN SULFATE SULFOTRANSFERASE"/>
    <property type="match status" value="1"/>
</dbReference>
<keyword evidence="1" id="KW-0808">Transferase</keyword>
<reference evidence="4" key="1">
    <citation type="journal article" date="2015" name="Nature">
        <title>Complex archaea that bridge the gap between prokaryotes and eukaryotes.</title>
        <authorList>
            <person name="Spang A."/>
            <person name="Saw J.H."/>
            <person name="Jorgensen S.L."/>
            <person name="Zaremba-Niedzwiedzka K."/>
            <person name="Martijn J."/>
            <person name="Lind A.E."/>
            <person name="van Eijk R."/>
            <person name="Schleper C."/>
            <person name="Guy L."/>
            <person name="Ettema T.J."/>
        </authorList>
    </citation>
    <scope>NUCLEOTIDE SEQUENCE</scope>
</reference>
<evidence type="ECO:0000256" key="2">
    <source>
        <dbReference type="ARBA" id="ARBA00023180"/>
    </source>
</evidence>
<dbReference type="SUPFAM" id="SSF52540">
    <property type="entry name" value="P-loop containing nucleoside triphosphate hydrolases"/>
    <property type="match status" value="1"/>
</dbReference>
<evidence type="ECO:0000313" key="4">
    <source>
        <dbReference type="EMBL" id="KKL13310.1"/>
    </source>
</evidence>
<dbReference type="Pfam" id="PF00685">
    <property type="entry name" value="Sulfotransfer_1"/>
    <property type="match status" value="1"/>
</dbReference>
<sequence length="219" mass="25439">AIYFEASTQYTFYPHVENKNLVDDLYDYNPDLKFIYLVRSPIDRIISSYIHGYQRGFIKKDINEELINNPFFIDISKYAAQISPYIQTFDRENILIIDFDDFISDQHEIVSDICKFLGIHFNPDLISQDEHSNKSLGNVKLKKQYSRLFNPLKKLSSYLPLSIQHSIKTKIKNTGLFTSETITQKPSLSPETLSFIHKNLDSDITELESILGKSLASWK</sequence>
<dbReference type="AlphaFoldDB" id="A0A0F9AV58"/>
<dbReference type="Gene3D" id="3.40.50.300">
    <property type="entry name" value="P-loop containing nucleotide triphosphate hydrolases"/>
    <property type="match status" value="1"/>
</dbReference>
<evidence type="ECO:0000256" key="1">
    <source>
        <dbReference type="ARBA" id="ARBA00022679"/>
    </source>
</evidence>
<dbReference type="EMBL" id="LAZR01040908">
    <property type="protein sequence ID" value="KKL13310.1"/>
    <property type="molecule type" value="Genomic_DNA"/>
</dbReference>
<feature type="non-terminal residue" evidence="4">
    <location>
        <position position="1"/>
    </location>
</feature>
<protein>
    <recommendedName>
        <fullName evidence="3">Sulfotransferase domain-containing protein</fullName>
    </recommendedName>
</protein>
<organism evidence="4">
    <name type="scientific">marine sediment metagenome</name>
    <dbReference type="NCBI Taxonomy" id="412755"/>
    <lineage>
        <taxon>unclassified sequences</taxon>
        <taxon>metagenomes</taxon>
        <taxon>ecological metagenomes</taxon>
    </lineage>
</organism>
<dbReference type="InterPro" id="IPR037359">
    <property type="entry name" value="NST/OST"/>
</dbReference>
<dbReference type="PANTHER" id="PTHR10605:SF56">
    <property type="entry name" value="BIFUNCTIONAL HEPARAN SULFATE N-DEACETYLASE_N-SULFOTRANSFERASE"/>
    <property type="match status" value="1"/>
</dbReference>
<evidence type="ECO:0000259" key="3">
    <source>
        <dbReference type="Pfam" id="PF00685"/>
    </source>
</evidence>